<organism evidence="3 4">
    <name type="scientific">Elysia crispata</name>
    <name type="common">lettuce slug</name>
    <dbReference type="NCBI Taxonomy" id="231223"/>
    <lineage>
        <taxon>Eukaryota</taxon>
        <taxon>Metazoa</taxon>
        <taxon>Spiralia</taxon>
        <taxon>Lophotrochozoa</taxon>
        <taxon>Mollusca</taxon>
        <taxon>Gastropoda</taxon>
        <taxon>Heterobranchia</taxon>
        <taxon>Euthyneura</taxon>
        <taxon>Panpulmonata</taxon>
        <taxon>Sacoglossa</taxon>
        <taxon>Placobranchoidea</taxon>
        <taxon>Plakobranchidae</taxon>
        <taxon>Elysia</taxon>
    </lineage>
</organism>
<protein>
    <submittedName>
        <fullName evidence="3">Uncharacterized protein</fullName>
    </submittedName>
</protein>
<proteinExistence type="predicted"/>
<accession>A0AAE1CNY1</accession>
<dbReference type="EMBL" id="JAWDGP010007375">
    <property type="protein sequence ID" value="KAK3722348.1"/>
    <property type="molecule type" value="Genomic_DNA"/>
</dbReference>
<feature type="region of interest" description="Disordered" evidence="1">
    <location>
        <begin position="58"/>
        <end position="79"/>
    </location>
</feature>
<gene>
    <name evidence="3" type="ORF">RRG08_041951</name>
</gene>
<evidence type="ECO:0000256" key="1">
    <source>
        <dbReference type="SAM" id="MobiDB-lite"/>
    </source>
</evidence>
<feature type="chain" id="PRO_5042143614" evidence="2">
    <location>
        <begin position="24"/>
        <end position="79"/>
    </location>
</feature>
<comment type="caution">
    <text evidence="3">The sequence shown here is derived from an EMBL/GenBank/DDBJ whole genome shotgun (WGS) entry which is preliminary data.</text>
</comment>
<dbReference type="Proteomes" id="UP001283361">
    <property type="component" value="Unassembled WGS sequence"/>
</dbReference>
<keyword evidence="2" id="KW-0732">Signal</keyword>
<feature type="signal peptide" evidence="2">
    <location>
        <begin position="1"/>
        <end position="23"/>
    </location>
</feature>
<evidence type="ECO:0000313" key="3">
    <source>
        <dbReference type="EMBL" id="KAK3722348.1"/>
    </source>
</evidence>
<dbReference type="AlphaFoldDB" id="A0AAE1CNY1"/>
<evidence type="ECO:0000313" key="4">
    <source>
        <dbReference type="Proteomes" id="UP001283361"/>
    </source>
</evidence>
<reference evidence="3" key="1">
    <citation type="journal article" date="2023" name="G3 (Bethesda)">
        <title>A reference genome for the long-term kleptoplast-retaining sea slug Elysia crispata morphotype clarki.</title>
        <authorList>
            <person name="Eastman K.E."/>
            <person name="Pendleton A.L."/>
            <person name="Shaikh M.A."/>
            <person name="Suttiyut T."/>
            <person name="Ogas R."/>
            <person name="Tomko P."/>
            <person name="Gavelis G."/>
            <person name="Widhalm J.R."/>
            <person name="Wisecaver J.H."/>
        </authorList>
    </citation>
    <scope>NUCLEOTIDE SEQUENCE</scope>
    <source>
        <strain evidence="3">ECLA1</strain>
    </source>
</reference>
<name>A0AAE1CNY1_9GAST</name>
<evidence type="ECO:0000256" key="2">
    <source>
        <dbReference type="SAM" id="SignalP"/>
    </source>
</evidence>
<feature type="compositionally biased region" description="Basic and acidic residues" evidence="1">
    <location>
        <begin position="67"/>
        <end position="79"/>
    </location>
</feature>
<keyword evidence="4" id="KW-1185">Reference proteome</keyword>
<sequence length="79" mass="8828">MDRGARDTIVFTALLVIVGVATADRLTKDWPQQVLKKSHMSAAQTTASNNPVHNTLLRTLPNLHWPPDIDSHRQAMKET</sequence>